<dbReference type="Pfam" id="PF05726">
    <property type="entry name" value="Pirin_C"/>
    <property type="match status" value="1"/>
</dbReference>
<dbReference type="EMBL" id="JAWZYT010000402">
    <property type="protein sequence ID" value="KAK4323916.1"/>
    <property type="molecule type" value="Genomic_DNA"/>
</dbReference>
<evidence type="ECO:0000313" key="6">
    <source>
        <dbReference type="Proteomes" id="UP001292094"/>
    </source>
</evidence>
<dbReference type="Gene3D" id="2.60.120.10">
    <property type="entry name" value="Jelly Rolls"/>
    <property type="match status" value="2"/>
</dbReference>
<accession>A0AAE1UKK3</accession>
<dbReference type="Pfam" id="PF02678">
    <property type="entry name" value="Pirin"/>
    <property type="match status" value="1"/>
</dbReference>
<comment type="similarity">
    <text evidence="1 2">Belongs to the pirin family.</text>
</comment>
<name>A0AAE1UKK3_9EUCA</name>
<evidence type="ECO:0000256" key="2">
    <source>
        <dbReference type="RuleBase" id="RU003457"/>
    </source>
</evidence>
<feature type="domain" description="Pirin N-terminal" evidence="3">
    <location>
        <begin position="49"/>
        <end position="144"/>
    </location>
</feature>
<dbReference type="InterPro" id="IPR003829">
    <property type="entry name" value="Pirin_N_dom"/>
</dbReference>
<gene>
    <name evidence="5" type="ORF">Pmani_005420</name>
</gene>
<dbReference type="InterPro" id="IPR008778">
    <property type="entry name" value="Pirin_C_dom"/>
</dbReference>
<evidence type="ECO:0000259" key="4">
    <source>
        <dbReference type="Pfam" id="PF05726"/>
    </source>
</evidence>
<protein>
    <recommendedName>
        <fullName evidence="7">Pirin</fullName>
    </recommendedName>
</protein>
<keyword evidence="6" id="KW-1185">Reference proteome</keyword>
<dbReference type="CDD" id="cd02909">
    <property type="entry name" value="cupin_pirin_N"/>
    <property type="match status" value="1"/>
</dbReference>
<sequence length="408" mass="44802">MSRPDGVRGDKVWSNTWSSASASTRRRWRLRRVVQKVVAVEQAEGRGGFRVHRSIGRKELRRLDPFLLLDEFHVRRPAGFPDHPHRGFQTVTYMLKGGFHHQDNCGHSSTIYKGDVQWMVSGRGVVHSEMPASEGDNKGLQLWINLPASHKMTYPGKFYQELSASRIPSVTTDGTTVKVVVGECLGMKSVVKTTPPVCYLDFLQEAGASVTQPIPNDWNAFIYVLSGTVGVVKDEESVESLIILSDVVVKDEESVESGAHHTLVLGEGEAVTVKNIGAERAHFILVAGAPIGEPVVQWGPFVMNTQEEIDQANHDFQHAQNGFENARKASCRYIRGGSGEAIHYSLVLEGDSGEAIHYSLVLEGDSGEAIHYSLVLEGDSGEAIHYSLVLEGDSGEAIHYSLMLEGDL</sequence>
<dbReference type="PANTHER" id="PTHR13903">
    <property type="entry name" value="PIRIN-RELATED"/>
    <property type="match status" value="1"/>
</dbReference>
<proteinExistence type="inferred from homology"/>
<dbReference type="InterPro" id="IPR014710">
    <property type="entry name" value="RmlC-like_jellyroll"/>
</dbReference>
<feature type="domain" description="Pirin C-terminal" evidence="4">
    <location>
        <begin position="199"/>
        <end position="321"/>
    </location>
</feature>
<dbReference type="InterPro" id="IPR011051">
    <property type="entry name" value="RmlC_Cupin_sf"/>
</dbReference>
<dbReference type="SUPFAM" id="SSF51182">
    <property type="entry name" value="RmlC-like cupins"/>
    <property type="match status" value="1"/>
</dbReference>
<dbReference type="CDD" id="cd02247">
    <property type="entry name" value="cupin_pirin_C"/>
    <property type="match status" value="1"/>
</dbReference>
<comment type="caution">
    <text evidence="5">The sequence shown here is derived from an EMBL/GenBank/DDBJ whole genome shotgun (WGS) entry which is preliminary data.</text>
</comment>
<evidence type="ECO:0000259" key="3">
    <source>
        <dbReference type="Pfam" id="PF02678"/>
    </source>
</evidence>
<dbReference type="AlphaFoldDB" id="A0AAE1UKK3"/>
<dbReference type="PANTHER" id="PTHR13903:SF8">
    <property type="entry name" value="PIRIN"/>
    <property type="match status" value="1"/>
</dbReference>
<dbReference type="InterPro" id="IPR012093">
    <property type="entry name" value="Pirin"/>
</dbReference>
<evidence type="ECO:0008006" key="7">
    <source>
        <dbReference type="Google" id="ProtNLM"/>
    </source>
</evidence>
<organism evidence="5 6">
    <name type="scientific">Petrolisthes manimaculis</name>
    <dbReference type="NCBI Taxonomy" id="1843537"/>
    <lineage>
        <taxon>Eukaryota</taxon>
        <taxon>Metazoa</taxon>
        <taxon>Ecdysozoa</taxon>
        <taxon>Arthropoda</taxon>
        <taxon>Crustacea</taxon>
        <taxon>Multicrustacea</taxon>
        <taxon>Malacostraca</taxon>
        <taxon>Eumalacostraca</taxon>
        <taxon>Eucarida</taxon>
        <taxon>Decapoda</taxon>
        <taxon>Pleocyemata</taxon>
        <taxon>Anomura</taxon>
        <taxon>Galatheoidea</taxon>
        <taxon>Porcellanidae</taxon>
        <taxon>Petrolisthes</taxon>
    </lineage>
</organism>
<evidence type="ECO:0000256" key="1">
    <source>
        <dbReference type="ARBA" id="ARBA00008416"/>
    </source>
</evidence>
<dbReference type="Proteomes" id="UP001292094">
    <property type="component" value="Unassembled WGS sequence"/>
</dbReference>
<evidence type="ECO:0000313" key="5">
    <source>
        <dbReference type="EMBL" id="KAK4323916.1"/>
    </source>
</evidence>
<reference evidence="5" key="1">
    <citation type="submission" date="2023-11" db="EMBL/GenBank/DDBJ databases">
        <title>Genome assemblies of two species of porcelain crab, Petrolisthes cinctipes and Petrolisthes manimaculis (Anomura: Porcellanidae).</title>
        <authorList>
            <person name="Angst P."/>
        </authorList>
    </citation>
    <scope>NUCLEOTIDE SEQUENCE</scope>
    <source>
        <strain evidence="5">PB745_02</strain>
        <tissue evidence="5">Gill</tissue>
    </source>
</reference>